<dbReference type="GO" id="GO:0043001">
    <property type="term" value="P:Golgi to plasma membrane protein transport"/>
    <property type="evidence" value="ECO:0000318"/>
    <property type="project" value="GO_Central"/>
</dbReference>
<dbReference type="Proteomes" id="UP000001357">
    <property type="component" value="Unassembled WGS sequence"/>
</dbReference>
<feature type="domain" description="AAA+ ATPase" evidence="11">
    <location>
        <begin position="332"/>
        <end position="468"/>
    </location>
</feature>
<accession>A9V2Z3</accession>
<dbReference type="FunFam" id="3.40.50.300:FF:000187">
    <property type="entry name" value="Vesicular-fusion ATPase SEC18"/>
    <property type="match status" value="1"/>
</dbReference>
<dbReference type="Gene3D" id="1.10.8.60">
    <property type="match status" value="1"/>
</dbReference>
<dbReference type="GO" id="GO:0035494">
    <property type="term" value="P:SNARE complex disassembly"/>
    <property type="evidence" value="ECO:0007669"/>
    <property type="project" value="InterPro"/>
</dbReference>
<dbReference type="KEGG" id="mbr:MONBRDRAFT_21577"/>
<keyword evidence="10" id="KW-0460">Magnesium</keyword>
<keyword evidence="3 10" id="KW-0813">Transport</keyword>
<evidence type="ECO:0000256" key="7">
    <source>
        <dbReference type="ARBA" id="ARBA00022840"/>
    </source>
</evidence>
<organism evidence="12 13">
    <name type="scientific">Monosiga brevicollis</name>
    <name type="common">Choanoflagellate</name>
    <dbReference type="NCBI Taxonomy" id="81824"/>
    <lineage>
        <taxon>Eukaryota</taxon>
        <taxon>Choanoflagellata</taxon>
        <taxon>Craspedida</taxon>
        <taxon>Salpingoecidae</taxon>
        <taxon>Monosiga</taxon>
    </lineage>
</organism>
<dbReference type="GO" id="GO:0005795">
    <property type="term" value="C:Golgi stack"/>
    <property type="evidence" value="ECO:0000318"/>
    <property type="project" value="GO_Central"/>
</dbReference>
<dbReference type="eggNOG" id="KOG0741">
    <property type="taxonomic scope" value="Eukaryota"/>
</dbReference>
<comment type="subcellular location">
    <subcellularLocation>
        <location evidence="1 10">Cytoplasm</location>
    </subcellularLocation>
</comment>
<dbReference type="SMART" id="SM00382">
    <property type="entry name" value="AAA"/>
    <property type="match status" value="2"/>
</dbReference>
<evidence type="ECO:0000256" key="2">
    <source>
        <dbReference type="ARBA" id="ARBA00006914"/>
    </source>
</evidence>
<dbReference type="InterPro" id="IPR039812">
    <property type="entry name" value="Vesicle-fus_ATPase"/>
</dbReference>
<keyword evidence="10" id="KW-0931">ER-Golgi transport</keyword>
<dbReference type="PANTHER" id="PTHR23078:SF3">
    <property type="entry name" value="VESICLE-FUSING ATPASE"/>
    <property type="match status" value="1"/>
</dbReference>
<dbReference type="InterPro" id="IPR041569">
    <property type="entry name" value="AAA_lid_3"/>
</dbReference>
<dbReference type="FunCoup" id="A9V2Z3">
    <property type="interactions" value="528"/>
</dbReference>
<dbReference type="STRING" id="81824.A9V2Z3"/>
<name>A9V2Z3_MONBE</name>
<proteinExistence type="inferred from homology"/>
<evidence type="ECO:0000256" key="6">
    <source>
        <dbReference type="ARBA" id="ARBA00022741"/>
    </source>
</evidence>
<keyword evidence="10" id="KW-0479">Metal-binding</keyword>
<dbReference type="InterPro" id="IPR027417">
    <property type="entry name" value="P-loop_NTPase"/>
</dbReference>
<dbReference type="Pfam" id="PF17862">
    <property type="entry name" value="AAA_lid_3"/>
    <property type="match status" value="1"/>
</dbReference>
<evidence type="ECO:0000313" key="12">
    <source>
        <dbReference type="EMBL" id="EDQ87970.1"/>
    </source>
</evidence>
<evidence type="ECO:0000256" key="9">
    <source>
        <dbReference type="RuleBase" id="RU003651"/>
    </source>
</evidence>
<dbReference type="PANTHER" id="PTHR23078">
    <property type="entry name" value="VESICULAR-FUSION PROTEIN NSF"/>
    <property type="match status" value="1"/>
</dbReference>
<dbReference type="GO" id="GO:0006891">
    <property type="term" value="P:intra-Golgi vesicle-mediated transport"/>
    <property type="evidence" value="ECO:0000318"/>
    <property type="project" value="GO_Central"/>
</dbReference>
<evidence type="ECO:0000256" key="8">
    <source>
        <dbReference type="ARBA" id="ARBA00022927"/>
    </source>
</evidence>
<comment type="similarity">
    <text evidence="2 9">Belongs to the AAA ATPase family.</text>
</comment>
<evidence type="ECO:0000256" key="3">
    <source>
        <dbReference type="ARBA" id="ARBA00022448"/>
    </source>
</evidence>
<dbReference type="FunFam" id="3.40.50.300:FF:000166">
    <property type="entry name" value="vesicle-fusing ATPase isoform X1"/>
    <property type="match status" value="1"/>
</dbReference>
<dbReference type="EMBL" id="CH991556">
    <property type="protein sequence ID" value="EDQ87970.1"/>
    <property type="molecule type" value="Genomic_DNA"/>
</dbReference>
<dbReference type="GO" id="GO:0046872">
    <property type="term" value="F:metal ion binding"/>
    <property type="evidence" value="ECO:0007669"/>
    <property type="project" value="UniProtKB-UniRule"/>
</dbReference>
<keyword evidence="8 10" id="KW-0653">Protein transport</keyword>
<keyword evidence="6 9" id="KW-0547">Nucleotide-binding</keyword>
<feature type="domain" description="AAA+ ATPase" evidence="11">
    <location>
        <begin position="50"/>
        <end position="197"/>
    </location>
</feature>
<evidence type="ECO:0000256" key="1">
    <source>
        <dbReference type="ARBA" id="ARBA00004496"/>
    </source>
</evidence>
<gene>
    <name evidence="12" type="ORF">MONBRDRAFT_21577</name>
</gene>
<dbReference type="GeneID" id="5892395"/>
<keyword evidence="13" id="KW-1185">Reference proteome</keyword>
<dbReference type="Pfam" id="PF00004">
    <property type="entry name" value="AAA"/>
    <property type="match status" value="2"/>
</dbReference>
<reference evidence="12 13" key="1">
    <citation type="journal article" date="2008" name="Nature">
        <title>The genome of the choanoflagellate Monosiga brevicollis and the origin of metazoans.</title>
        <authorList>
            <consortium name="JGI Sequencing"/>
            <person name="King N."/>
            <person name="Westbrook M.J."/>
            <person name="Young S.L."/>
            <person name="Kuo A."/>
            <person name="Abedin M."/>
            <person name="Chapman J."/>
            <person name="Fairclough S."/>
            <person name="Hellsten U."/>
            <person name="Isogai Y."/>
            <person name="Letunic I."/>
            <person name="Marr M."/>
            <person name="Pincus D."/>
            <person name="Putnam N."/>
            <person name="Rokas A."/>
            <person name="Wright K.J."/>
            <person name="Zuzow R."/>
            <person name="Dirks W."/>
            <person name="Good M."/>
            <person name="Goodstein D."/>
            <person name="Lemons D."/>
            <person name="Li W."/>
            <person name="Lyons J.B."/>
            <person name="Morris A."/>
            <person name="Nichols S."/>
            <person name="Richter D.J."/>
            <person name="Salamov A."/>
            <person name="Bork P."/>
            <person name="Lim W.A."/>
            <person name="Manning G."/>
            <person name="Miller W.T."/>
            <person name="McGinnis W."/>
            <person name="Shapiro H."/>
            <person name="Tjian R."/>
            <person name="Grigoriev I.V."/>
            <person name="Rokhsar D."/>
        </authorList>
    </citation>
    <scope>NUCLEOTIDE SEQUENCE [LARGE SCALE GENOMIC DNA]</scope>
    <source>
        <strain evidence="13">MX1 / ATCC 50154</strain>
    </source>
</reference>
<evidence type="ECO:0000259" key="11">
    <source>
        <dbReference type="SMART" id="SM00382"/>
    </source>
</evidence>
<dbReference type="SUPFAM" id="SSF52540">
    <property type="entry name" value="P-loop containing nucleoside triphosphate hydrolases"/>
    <property type="match status" value="2"/>
</dbReference>
<dbReference type="InParanoid" id="A9V2Z3"/>
<evidence type="ECO:0000256" key="10">
    <source>
        <dbReference type="RuleBase" id="RU367045"/>
    </source>
</evidence>
<keyword evidence="5" id="KW-0677">Repeat</keyword>
<keyword evidence="7 9" id="KW-0067">ATP-binding</keyword>
<evidence type="ECO:0000313" key="13">
    <source>
        <dbReference type="Proteomes" id="UP000001357"/>
    </source>
</evidence>
<dbReference type="GO" id="GO:0005524">
    <property type="term" value="F:ATP binding"/>
    <property type="evidence" value="ECO:0007669"/>
    <property type="project" value="UniProtKB-UniRule"/>
</dbReference>
<dbReference type="FunFam" id="1.10.8.60:FF:000026">
    <property type="entry name" value="vesicle-fusing ATPase isoform X1"/>
    <property type="match status" value="1"/>
</dbReference>
<keyword evidence="10" id="KW-0378">Hydrolase</keyword>
<dbReference type="InterPro" id="IPR003959">
    <property type="entry name" value="ATPase_AAA_core"/>
</dbReference>
<dbReference type="InterPro" id="IPR003593">
    <property type="entry name" value="AAA+_ATPase"/>
</dbReference>
<dbReference type="GO" id="GO:0016887">
    <property type="term" value="F:ATP hydrolysis activity"/>
    <property type="evidence" value="ECO:0000318"/>
    <property type="project" value="GO_Central"/>
</dbReference>
<dbReference type="OMA" id="CFDNEIA"/>
<evidence type="ECO:0000256" key="4">
    <source>
        <dbReference type="ARBA" id="ARBA00022490"/>
    </source>
</evidence>
<dbReference type="PROSITE" id="PS00674">
    <property type="entry name" value="AAA"/>
    <property type="match status" value="1"/>
</dbReference>
<dbReference type="EC" id="3.6.4.6" evidence="10"/>
<dbReference type="AlphaFoldDB" id="A9V2Z3"/>
<dbReference type="Gene3D" id="3.40.50.300">
    <property type="entry name" value="P-loop containing nucleotide triphosphate hydrolases"/>
    <property type="match status" value="2"/>
</dbReference>
<evidence type="ECO:0000256" key="5">
    <source>
        <dbReference type="ARBA" id="ARBA00022737"/>
    </source>
</evidence>
<keyword evidence="4 10" id="KW-0963">Cytoplasm</keyword>
<dbReference type="RefSeq" id="XP_001747046.1">
    <property type="nucleotide sequence ID" value="XM_001746994.1"/>
</dbReference>
<sequence length="508" mass="56724">MQQTSIINPNWNFEDMGIGGLDSQFTVMFRRAFASRVMPIEIVEKLGIQHVKGILLYGPPGTGKTLMARKIGQMLEGREPKIVNGPEVLSKYVGEAEANIRALFEDAETEYKQKGEMSSLHIIIFDEIDAICKTRGTVNNGTGVNDSIVNQLLSKIDGVDSLNNILLIGMTNRPDMIDDALTRPGRLELKLEISLPDENGRLQIFQIHTKQMHDNDMLGADVDLKELAAMAKNYSGAEIAGVCRSAASYATNRCIKFEGKVEVKQEMIKDMKVEREDFMRALEELKPAFGAATEEMDEWCRNGIVKWGDSVDRVLNDGQLFIQQVQNSTRTPRVAVLLAGPPNAGKTALGVTLALRSGFPYVKMITPENMVGYSEFAKVAKINKVFEDAYKSPQSVIVIDEIERLLDYVPMGQRFSNTVLQALLVLLKKRPPKGHKLLIIGTTSNQSVLNMMGIVDAFSRVMHVDTMTEGSEIIGVKKLYMLIEMARQVRFSKTRDKKRLEISEYSSH</sequence>
<comment type="function">
    <text evidence="10">Required for vesicle-mediated transport. Catalyzes the fusion of transport vesicles within the Golgi cisternae. Is also required for transport from the endoplasmic reticulum to the Golgi stack. Seems to function as a fusion protein required for the delivery of cargo proteins to all compartments of the Golgi stack independent of vesicle origin.</text>
</comment>
<dbReference type="InterPro" id="IPR003960">
    <property type="entry name" value="ATPase_AAA_CS"/>
</dbReference>
<comment type="catalytic activity">
    <reaction evidence="10">
        <text>ATP + H2O = ADP + phosphate + H(+)</text>
        <dbReference type="Rhea" id="RHEA:13065"/>
        <dbReference type="ChEBI" id="CHEBI:15377"/>
        <dbReference type="ChEBI" id="CHEBI:15378"/>
        <dbReference type="ChEBI" id="CHEBI:30616"/>
        <dbReference type="ChEBI" id="CHEBI:43474"/>
        <dbReference type="ChEBI" id="CHEBI:456216"/>
        <dbReference type="EC" id="3.6.4.6"/>
    </reaction>
</comment>
<comment type="cofactor">
    <cofactor evidence="10">
        <name>Mg(2+)</name>
        <dbReference type="ChEBI" id="CHEBI:18420"/>
    </cofactor>
    <text evidence="10">Binds 1 Mg(2+) ion per subunit.</text>
</comment>
<protein>
    <recommendedName>
        <fullName evidence="10">Vesicle-fusing ATPase</fullName>
        <ecNumber evidence="10">3.6.4.6</ecNumber>
    </recommendedName>
</protein>